<evidence type="ECO:0000313" key="3">
    <source>
        <dbReference type="Proteomes" id="UP000627573"/>
    </source>
</evidence>
<dbReference type="EMBL" id="JAECSB010000021">
    <property type="protein sequence ID" value="MBH5141839.1"/>
    <property type="molecule type" value="Genomic_DNA"/>
</dbReference>
<gene>
    <name evidence="2" type="ORF">I3517_04325</name>
</gene>
<dbReference type="AlphaFoldDB" id="A0A8I1D5U8"/>
<evidence type="ECO:0000313" key="2">
    <source>
        <dbReference type="EMBL" id="MBH5141839.1"/>
    </source>
</evidence>
<evidence type="ECO:0000256" key="1">
    <source>
        <dbReference type="SAM" id="MobiDB-lite"/>
    </source>
</evidence>
<keyword evidence="3" id="KW-1185">Reference proteome</keyword>
<name>A0A8I1D5U8_RHOER</name>
<reference evidence="2 3" key="1">
    <citation type="submission" date="2020-12" db="EMBL/GenBank/DDBJ databases">
        <title>Draft genome sequence of furan degrading bacterial strain FUR100.</title>
        <authorList>
            <person name="Woiski C."/>
        </authorList>
    </citation>
    <scope>NUCLEOTIDE SEQUENCE [LARGE SCALE GENOMIC DNA]</scope>
    <source>
        <strain evidence="2 3">FUR100</strain>
    </source>
</reference>
<sequence>MTFLDKLRPRQARSKATIQDTPAHQSIEGLKNLANERKTLNTNEIRLIETARNHGETWETLATALGKTSAQAMQQHYRRLGGRQSWPTRPTPRNETTTPTAVDAAGRTWPVCTVADLQPGDQMPRTLGDLHRTHGMWVTVTHIDPGTDPHTLQIGFDMPDNQHGTWPNADPEWTTPFRRTSEMTALKTSAQALLWWEAHDPHLNEELTEQLHAFGITPSNIDDGDAIVAALHTATRDPATCWQINSWNERAQQHLRPDLGDNQHA</sequence>
<dbReference type="Proteomes" id="UP000627573">
    <property type="component" value="Unassembled WGS sequence"/>
</dbReference>
<dbReference type="RefSeq" id="WP_197940538.1">
    <property type="nucleotide sequence ID" value="NZ_JAECSB010000021.1"/>
</dbReference>
<comment type="caution">
    <text evidence="2">The sequence shown here is derived from an EMBL/GenBank/DDBJ whole genome shotgun (WGS) entry which is preliminary data.</text>
</comment>
<feature type="region of interest" description="Disordered" evidence="1">
    <location>
        <begin position="1"/>
        <end position="22"/>
    </location>
</feature>
<accession>A0A8I1D5U8</accession>
<protein>
    <submittedName>
        <fullName evidence="2">Uncharacterized protein</fullName>
    </submittedName>
</protein>
<proteinExistence type="predicted"/>
<organism evidence="2 3">
    <name type="scientific">Rhodococcus erythropolis</name>
    <name type="common">Arthrobacter picolinophilus</name>
    <dbReference type="NCBI Taxonomy" id="1833"/>
    <lineage>
        <taxon>Bacteria</taxon>
        <taxon>Bacillati</taxon>
        <taxon>Actinomycetota</taxon>
        <taxon>Actinomycetes</taxon>
        <taxon>Mycobacteriales</taxon>
        <taxon>Nocardiaceae</taxon>
        <taxon>Rhodococcus</taxon>
        <taxon>Rhodococcus erythropolis group</taxon>
    </lineage>
</organism>